<reference evidence="15 16" key="1">
    <citation type="submission" date="2023-05" db="EMBL/GenBank/DDBJ databases">
        <title>A 100% complete, gapless, phased diploid assembly of the Scenedesmus obliquus UTEX 3031 genome.</title>
        <authorList>
            <person name="Biondi T.C."/>
            <person name="Hanschen E.R."/>
            <person name="Kwon T."/>
            <person name="Eng W."/>
            <person name="Kruse C.P.S."/>
            <person name="Koehler S.I."/>
            <person name="Kunde Y."/>
            <person name="Gleasner C.D."/>
            <person name="You Mak K.T."/>
            <person name="Polle J."/>
            <person name="Hovde B.T."/>
            <person name="Starkenburg S.R."/>
        </authorList>
    </citation>
    <scope>NUCLEOTIDE SEQUENCE [LARGE SCALE GENOMIC DNA]</scope>
    <source>
        <strain evidence="15 16">DOE0152z</strain>
    </source>
</reference>
<evidence type="ECO:0000256" key="7">
    <source>
        <dbReference type="ARBA" id="ARBA00022824"/>
    </source>
</evidence>
<dbReference type="Proteomes" id="UP001244341">
    <property type="component" value="Chromosome 8b"/>
</dbReference>
<evidence type="ECO:0000256" key="4">
    <source>
        <dbReference type="ARBA" id="ARBA00022729"/>
    </source>
</evidence>
<protein>
    <recommendedName>
        <fullName evidence="12">Calreticulin</fullName>
    </recommendedName>
</protein>
<evidence type="ECO:0000256" key="10">
    <source>
        <dbReference type="ARBA" id="ARBA00023186"/>
    </source>
</evidence>
<feature type="chain" id="PRO_5044996255" description="Calreticulin" evidence="13">
    <location>
        <begin position="20"/>
        <end position="454"/>
    </location>
</feature>
<sequence>MKLGAVALGCLCLLAVVSAEVLFEEKFDAGWDKRWQKSSWKESDGSAGKFTWTAGKWYGDEEADKGIQTGPDSKYFALYSELKKAYTNEDKELIVQFSAKHEQDLDCGGGYIKLLPASSGKKMKDFGGETPYSVMFGPDICGYSTRKTHVILTYDGKNHLVKKDIKAETDQLTHVYTLRLMPNNTYEVYVDLKQVESGSLYDDFDMLAPKTIKDPKATKPEDWDERKLFCTLHILYCPCCCCLQDPKATKPEDWDEREKIADPEDKKPDGWDDIPATIVDPDAKKPEDWSDEDDGEWEAPTIPNPEYKGEWKPKMIDNPAYKGIWVAPDIDNPEYKHDDKLYLQKDIKYVGFELWQVKSGTIFDNILVTNSLEEAKKFAEDTWGKTKDGEKEMHDKIKEEKKKEEDAKKTDDDAKKGGDDDDDEYDTEDGDDKKEAPKATLEDKAEDEDEKDEL</sequence>
<proteinExistence type="inferred from homology"/>
<dbReference type="PROSITE" id="PS00803">
    <property type="entry name" value="CALRETICULIN_1"/>
    <property type="match status" value="1"/>
</dbReference>
<keyword evidence="5" id="KW-0430">Lectin</keyword>
<keyword evidence="3" id="KW-0479">Metal-binding</keyword>
<name>A0ABY8U711_TETOB</name>
<feature type="compositionally biased region" description="Acidic residues" evidence="14">
    <location>
        <begin position="444"/>
        <end position="454"/>
    </location>
</feature>
<evidence type="ECO:0000313" key="16">
    <source>
        <dbReference type="Proteomes" id="UP001244341"/>
    </source>
</evidence>
<keyword evidence="9" id="KW-0106">Calcium</keyword>
<keyword evidence="4 13" id="KW-0732">Signal</keyword>
<keyword evidence="10 12" id="KW-0143">Chaperone</keyword>
<dbReference type="PANTHER" id="PTHR11073">
    <property type="entry name" value="CALRETICULIN AND CALNEXIN"/>
    <property type="match status" value="1"/>
</dbReference>
<keyword evidence="6" id="KW-0677">Repeat</keyword>
<keyword evidence="7 12" id="KW-0256">Endoplasmic reticulum</keyword>
<dbReference type="SUPFAM" id="SSF49899">
    <property type="entry name" value="Concanavalin A-like lectins/glucanases"/>
    <property type="match status" value="1"/>
</dbReference>
<accession>A0ABY8U711</accession>
<evidence type="ECO:0000256" key="1">
    <source>
        <dbReference type="ARBA" id="ARBA00004319"/>
    </source>
</evidence>
<comment type="similarity">
    <text evidence="2 12 13">Belongs to the calreticulin family.</text>
</comment>
<feature type="region of interest" description="Disordered" evidence="14">
    <location>
        <begin position="252"/>
        <end position="310"/>
    </location>
</feature>
<evidence type="ECO:0000256" key="2">
    <source>
        <dbReference type="ARBA" id="ARBA00010983"/>
    </source>
</evidence>
<keyword evidence="8" id="KW-0862">Zinc</keyword>
<dbReference type="EMBL" id="CP126215">
    <property type="protein sequence ID" value="WIA17174.1"/>
    <property type="molecule type" value="Genomic_DNA"/>
</dbReference>
<evidence type="ECO:0000256" key="6">
    <source>
        <dbReference type="ARBA" id="ARBA00022737"/>
    </source>
</evidence>
<comment type="function">
    <text evidence="11">Molecular calcium-binding chaperone promoting folding, oligomeric assembly and quality control in the ER via the calreticulin/calnexin cycle. This lectin may interact transiently with almost all of the monoglucosylated glycoproteins that are synthesized in the ER.</text>
</comment>
<evidence type="ECO:0000256" key="11">
    <source>
        <dbReference type="ARBA" id="ARBA00037091"/>
    </source>
</evidence>
<dbReference type="InterPro" id="IPR009033">
    <property type="entry name" value="Calreticulin/calnexin_P_dom_sf"/>
</dbReference>
<comment type="subcellular location">
    <subcellularLocation>
        <location evidence="1 12">Endoplasmic reticulum lumen</location>
    </subcellularLocation>
</comment>
<dbReference type="PRINTS" id="PR00626">
    <property type="entry name" value="CALRETICULIN"/>
</dbReference>
<feature type="signal peptide" evidence="13">
    <location>
        <begin position="1"/>
        <end position="19"/>
    </location>
</feature>
<evidence type="ECO:0000313" key="15">
    <source>
        <dbReference type="EMBL" id="WIA17174.1"/>
    </source>
</evidence>
<dbReference type="Pfam" id="PF00262">
    <property type="entry name" value="Calreticulin"/>
    <property type="match status" value="1"/>
</dbReference>
<feature type="region of interest" description="Disordered" evidence="14">
    <location>
        <begin position="378"/>
        <end position="454"/>
    </location>
</feature>
<feature type="compositionally biased region" description="Basic and acidic residues" evidence="14">
    <location>
        <begin position="431"/>
        <end position="443"/>
    </location>
</feature>
<evidence type="ECO:0000256" key="8">
    <source>
        <dbReference type="ARBA" id="ARBA00022833"/>
    </source>
</evidence>
<evidence type="ECO:0000256" key="3">
    <source>
        <dbReference type="ARBA" id="ARBA00022723"/>
    </source>
</evidence>
<dbReference type="PROSITE" id="PS00804">
    <property type="entry name" value="CALRETICULIN_2"/>
    <property type="match status" value="1"/>
</dbReference>
<dbReference type="PIRSF" id="PIRSF002356">
    <property type="entry name" value="Calreticulin"/>
    <property type="match status" value="1"/>
</dbReference>
<evidence type="ECO:0000256" key="12">
    <source>
        <dbReference type="PIRNR" id="PIRNR002356"/>
    </source>
</evidence>
<gene>
    <name evidence="15" type="ORF">OEZ85_014058</name>
</gene>
<dbReference type="InterPro" id="IPR013320">
    <property type="entry name" value="ConA-like_dom_sf"/>
</dbReference>
<feature type="compositionally biased region" description="Acidic residues" evidence="14">
    <location>
        <begin position="419"/>
        <end position="430"/>
    </location>
</feature>
<dbReference type="InterPro" id="IPR009169">
    <property type="entry name" value="Calreticulin"/>
</dbReference>
<evidence type="ECO:0000256" key="13">
    <source>
        <dbReference type="RuleBase" id="RU362126"/>
    </source>
</evidence>
<dbReference type="SUPFAM" id="SSF63887">
    <property type="entry name" value="P-domain of calnexin/calreticulin"/>
    <property type="match status" value="1"/>
</dbReference>
<dbReference type="Gene3D" id="2.10.250.10">
    <property type="entry name" value="Calreticulin/calnexin, P domain"/>
    <property type="match status" value="1"/>
</dbReference>
<evidence type="ECO:0000256" key="9">
    <source>
        <dbReference type="ARBA" id="ARBA00022837"/>
    </source>
</evidence>
<evidence type="ECO:0000256" key="14">
    <source>
        <dbReference type="SAM" id="MobiDB-lite"/>
    </source>
</evidence>
<dbReference type="InterPro" id="IPR001580">
    <property type="entry name" value="Calret/calnex"/>
</dbReference>
<feature type="compositionally biased region" description="Basic and acidic residues" evidence="14">
    <location>
        <begin position="252"/>
        <end position="270"/>
    </location>
</feature>
<dbReference type="PANTHER" id="PTHR11073:SF2">
    <property type="entry name" value="CALRETICULIN"/>
    <property type="match status" value="1"/>
</dbReference>
<organism evidence="15 16">
    <name type="scientific">Tetradesmus obliquus</name>
    <name type="common">Green alga</name>
    <name type="synonym">Acutodesmus obliquus</name>
    <dbReference type="NCBI Taxonomy" id="3088"/>
    <lineage>
        <taxon>Eukaryota</taxon>
        <taxon>Viridiplantae</taxon>
        <taxon>Chlorophyta</taxon>
        <taxon>core chlorophytes</taxon>
        <taxon>Chlorophyceae</taxon>
        <taxon>CS clade</taxon>
        <taxon>Sphaeropleales</taxon>
        <taxon>Scenedesmaceae</taxon>
        <taxon>Tetradesmus</taxon>
    </lineage>
</organism>
<keyword evidence="16" id="KW-1185">Reference proteome</keyword>
<evidence type="ECO:0000256" key="5">
    <source>
        <dbReference type="ARBA" id="ARBA00022734"/>
    </source>
</evidence>
<dbReference type="InterPro" id="IPR018124">
    <property type="entry name" value="Calret/calnex_CS"/>
</dbReference>
<dbReference type="Gene3D" id="2.60.120.200">
    <property type="match status" value="2"/>
</dbReference>
<feature type="compositionally biased region" description="Basic and acidic residues" evidence="14">
    <location>
        <begin position="378"/>
        <end position="418"/>
    </location>
</feature>